<organism evidence="3 4">
    <name type="scientific">[Eubacterium] siraeum</name>
    <dbReference type="NCBI Taxonomy" id="39492"/>
    <lineage>
        <taxon>Bacteria</taxon>
        <taxon>Bacillati</taxon>
        <taxon>Bacillota</taxon>
        <taxon>Clostridia</taxon>
        <taxon>Eubacteriales</taxon>
        <taxon>Oscillospiraceae</taxon>
        <taxon>Oscillospiraceae incertae sedis</taxon>
    </lineage>
</organism>
<feature type="compositionally biased region" description="Low complexity" evidence="1">
    <location>
        <begin position="209"/>
        <end position="225"/>
    </location>
</feature>
<accession>A0A175A0Z3</accession>
<dbReference type="EMBL" id="CZBY01000018">
    <property type="protein sequence ID" value="CUQ90016.1"/>
    <property type="molecule type" value="Genomic_DNA"/>
</dbReference>
<gene>
    <name evidence="3" type="ORF">ERS852540_02036</name>
</gene>
<reference evidence="3 4" key="1">
    <citation type="submission" date="2015-09" db="EMBL/GenBank/DDBJ databases">
        <authorList>
            <consortium name="Pathogen Informatics"/>
        </authorList>
    </citation>
    <scope>NUCLEOTIDE SEQUENCE [LARGE SCALE GENOMIC DNA]</scope>
    <source>
        <strain evidence="3 4">2789STDY5834928</strain>
    </source>
</reference>
<feature type="compositionally biased region" description="Basic and acidic residues" evidence="1">
    <location>
        <begin position="66"/>
        <end position="78"/>
    </location>
</feature>
<dbReference type="AlphaFoldDB" id="A0A175A0Z3"/>
<evidence type="ECO:0000313" key="3">
    <source>
        <dbReference type="EMBL" id="CUQ90016.1"/>
    </source>
</evidence>
<feature type="region of interest" description="Disordered" evidence="1">
    <location>
        <begin position="187"/>
        <end position="265"/>
    </location>
</feature>
<dbReference type="STRING" id="39492.ERS852540_02036"/>
<feature type="transmembrane region" description="Helical" evidence="2">
    <location>
        <begin position="91"/>
        <end position="114"/>
    </location>
</feature>
<dbReference type="Pfam" id="PF14286">
    <property type="entry name" value="DHHW"/>
    <property type="match status" value="1"/>
</dbReference>
<evidence type="ECO:0000313" key="4">
    <source>
        <dbReference type="Proteomes" id="UP000095662"/>
    </source>
</evidence>
<feature type="compositionally biased region" description="Polar residues" evidence="1">
    <location>
        <begin position="187"/>
        <end position="202"/>
    </location>
</feature>
<feature type="compositionally biased region" description="Basic and acidic residues" evidence="1">
    <location>
        <begin position="15"/>
        <end position="48"/>
    </location>
</feature>
<feature type="compositionally biased region" description="Polar residues" evidence="1">
    <location>
        <begin position="231"/>
        <end position="260"/>
    </location>
</feature>
<proteinExistence type="predicted"/>
<evidence type="ECO:0008006" key="5">
    <source>
        <dbReference type="Google" id="ProtNLM"/>
    </source>
</evidence>
<protein>
    <recommendedName>
        <fullName evidence="5">AlgX/AlgJ SGNH hydrolase-like domain-containing protein</fullName>
    </recommendedName>
</protein>
<sequence length="563" mass="62741">MSDHIDDKELEELNEIYRRKMESQKSHEPKKAKHEKPVRAAKSEDTHSVKAPKGKKSAESTKQIRVKPEKQDKEDKVQSESSSDSERKKKLAVRINIGVCTAFFAAVAIGLLVLPRPTISEAEKRNLATFPEFTWDAYWSGKYTEDISYFFNDTVPFRDTFKSIGAGFRSLFGFSLNGAEIKGNVTQVNSGSSQTEVTTASTKPIVIVTPAPSDTSSDAPSSAPETESKNDSSSGNQQSETGSKSDESSNSPKPENTYTEPSDPDAQVLFEEGSQLVYQSGDTIYGAQLYSGKRENAEDYANTVNSLAKALPGANVYSLLALTQNTFITPSQLQKAQYTELSDSVYISNMLSKDVKVINAMDALLPHQKENIFFLRDCHWQQLGAYYVAQSFAKAADVKFAKLSDYDKYEKDCLGSVYAATNYDGLMYEGETFTYYVPKNDYTTEYYNADYEYQFEYPLMPASDYSASSFYSLYMVADSYIKHITTDVKNDRVLVVLKDDYPSAMIPCLTSSFSEIYVIDVRYCNFNVASFCVEHGATDVLVGMTPENALGEIGDTLSYLLNI</sequence>
<dbReference type="Proteomes" id="UP000095662">
    <property type="component" value="Unassembled WGS sequence"/>
</dbReference>
<feature type="region of interest" description="Disordered" evidence="1">
    <location>
        <begin position="1"/>
        <end position="85"/>
    </location>
</feature>
<keyword evidence="2" id="KW-0472">Membrane</keyword>
<dbReference type="OrthoDB" id="175771at2"/>
<evidence type="ECO:0000256" key="1">
    <source>
        <dbReference type="SAM" id="MobiDB-lite"/>
    </source>
</evidence>
<dbReference type="InterPro" id="IPR025945">
    <property type="entry name" value="DHHW"/>
</dbReference>
<keyword evidence="2" id="KW-1133">Transmembrane helix</keyword>
<keyword evidence="2" id="KW-0812">Transmembrane</keyword>
<evidence type="ECO:0000256" key="2">
    <source>
        <dbReference type="SAM" id="Phobius"/>
    </source>
</evidence>
<name>A0A175A0Z3_9FIRM</name>